<evidence type="ECO:0000256" key="3">
    <source>
        <dbReference type="ARBA" id="ARBA00022801"/>
    </source>
</evidence>
<evidence type="ECO:0000256" key="6">
    <source>
        <dbReference type="RuleBase" id="RU003983"/>
    </source>
</evidence>
<name>A0A2S9K9C6_9BURK</name>
<keyword evidence="5 6" id="KW-0482">Metalloprotease</keyword>
<keyword evidence="2" id="KW-0479">Metal-binding</keyword>
<evidence type="ECO:0000259" key="7">
    <source>
        <dbReference type="Pfam" id="PF01435"/>
    </source>
</evidence>
<comment type="cofactor">
    <cofactor evidence="6">
        <name>Zn(2+)</name>
        <dbReference type="ChEBI" id="CHEBI:29105"/>
    </cofactor>
    <text evidence="6">Binds 1 zinc ion per subunit.</text>
</comment>
<dbReference type="RefSeq" id="WP_105746715.1">
    <property type="nucleotide sequence ID" value="NZ_PVLQ01000007.1"/>
</dbReference>
<protein>
    <submittedName>
        <fullName evidence="8">Peptidase M48</fullName>
    </submittedName>
</protein>
<reference evidence="8 9" key="1">
    <citation type="submission" date="2018-03" db="EMBL/GenBank/DDBJ databases">
        <title>Comparative genomics illustrates the genes involved in a hyperalkaliphilic mechanisms of Serpentinomonas isolated from highly-alkaline calcium-rich serpentinized springs.</title>
        <authorList>
            <person name="Suzuki S."/>
            <person name="Ishii S."/>
            <person name="Walworth N."/>
            <person name="Bird L."/>
            <person name="Kuenen J.G."/>
            <person name="Nealson K.H."/>
        </authorList>
    </citation>
    <scope>NUCLEOTIDE SEQUENCE [LARGE SCALE GENOMIC DNA]</scope>
    <source>
        <strain evidence="8 9">P1</strain>
    </source>
</reference>
<gene>
    <name evidence="8" type="ORF">C6P64_00920</name>
</gene>
<evidence type="ECO:0000256" key="4">
    <source>
        <dbReference type="ARBA" id="ARBA00022833"/>
    </source>
</evidence>
<keyword evidence="9" id="KW-1185">Reference proteome</keyword>
<dbReference type="OrthoDB" id="9810445at2"/>
<dbReference type="Gene3D" id="3.30.2010.10">
    <property type="entry name" value="Metalloproteases ('zincins'), catalytic domain"/>
    <property type="match status" value="1"/>
</dbReference>
<keyword evidence="1 6" id="KW-0645">Protease</keyword>
<dbReference type="CDD" id="cd07331">
    <property type="entry name" value="M48C_Oma1_like"/>
    <property type="match status" value="1"/>
</dbReference>
<evidence type="ECO:0000256" key="5">
    <source>
        <dbReference type="ARBA" id="ARBA00023049"/>
    </source>
</evidence>
<evidence type="ECO:0000313" key="8">
    <source>
        <dbReference type="EMBL" id="PRD67051.1"/>
    </source>
</evidence>
<evidence type="ECO:0000256" key="2">
    <source>
        <dbReference type="ARBA" id="ARBA00022723"/>
    </source>
</evidence>
<dbReference type="PANTHER" id="PTHR22726">
    <property type="entry name" value="METALLOENDOPEPTIDASE OMA1"/>
    <property type="match status" value="1"/>
</dbReference>
<evidence type="ECO:0000256" key="1">
    <source>
        <dbReference type="ARBA" id="ARBA00022670"/>
    </source>
</evidence>
<keyword evidence="3 6" id="KW-0378">Hydrolase</keyword>
<dbReference type="AlphaFoldDB" id="A0A2S9K9C6"/>
<comment type="caution">
    <text evidence="8">The sequence shown here is derived from an EMBL/GenBank/DDBJ whole genome shotgun (WGS) entry which is preliminary data.</text>
</comment>
<accession>A0A2S9K9C6</accession>
<dbReference type="GO" id="GO:0046872">
    <property type="term" value="F:metal ion binding"/>
    <property type="evidence" value="ECO:0007669"/>
    <property type="project" value="UniProtKB-KW"/>
</dbReference>
<dbReference type="InterPro" id="IPR051156">
    <property type="entry name" value="Mito/Outer_Membr_Metalloprot"/>
</dbReference>
<evidence type="ECO:0000313" key="9">
    <source>
        <dbReference type="Proteomes" id="UP000238589"/>
    </source>
</evidence>
<sequence>MCWLCDAKSTLSAPTGSLDEGQAGPWSPRRGFLLAGAAVATGLASATAQAQVDVGEASALRNLVPAEELESAARQQYGEMLEQARAKGALAPDQHPQLQRLRQIARRLIPYTAPWNSRSRGWQWEVNLIGNPQVNAFCMPGGKICFYTGILDKLKLGDDEAAMVMGHEMAHALREHARERLAKTQATSLGLTLGARLLGLGQLGEVAADLGTQLLSLKYSRDDETEADLVGLELGARGAYDPQASVSLWRKMMAANGRGGPGFLSTHPSGPNRIQELQDNLPRVMPLYQQARG</sequence>
<proteinExistence type="inferred from homology"/>
<comment type="similarity">
    <text evidence="6">Belongs to the peptidase M48 family.</text>
</comment>
<dbReference type="Pfam" id="PF01435">
    <property type="entry name" value="Peptidase_M48"/>
    <property type="match status" value="1"/>
</dbReference>
<dbReference type="GO" id="GO:0004222">
    <property type="term" value="F:metalloendopeptidase activity"/>
    <property type="evidence" value="ECO:0007669"/>
    <property type="project" value="InterPro"/>
</dbReference>
<organism evidence="8 9">
    <name type="scientific">Malikia granosa</name>
    <dbReference type="NCBI Taxonomy" id="263067"/>
    <lineage>
        <taxon>Bacteria</taxon>
        <taxon>Pseudomonadati</taxon>
        <taxon>Pseudomonadota</taxon>
        <taxon>Betaproteobacteria</taxon>
        <taxon>Burkholderiales</taxon>
        <taxon>Comamonadaceae</taxon>
        <taxon>Malikia</taxon>
    </lineage>
</organism>
<dbReference type="GO" id="GO:0016020">
    <property type="term" value="C:membrane"/>
    <property type="evidence" value="ECO:0007669"/>
    <property type="project" value="TreeGrafter"/>
</dbReference>
<dbReference type="EMBL" id="PVLQ01000007">
    <property type="protein sequence ID" value="PRD67051.1"/>
    <property type="molecule type" value="Genomic_DNA"/>
</dbReference>
<dbReference type="InterPro" id="IPR001915">
    <property type="entry name" value="Peptidase_M48"/>
</dbReference>
<dbReference type="Proteomes" id="UP000238589">
    <property type="component" value="Unassembled WGS sequence"/>
</dbReference>
<keyword evidence="4 6" id="KW-0862">Zinc</keyword>
<feature type="domain" description="Peptidase M48" evidence="7">
    <location>
        <begin position="100"/>
        <end position="279"/>
    </location>
</feature>
<dbReference type="PANTHER" id="PTHR22726:SF1">
    <property type="entry name" value="METALLOENDOPEPTIDASE OMA1, MITOCHONDRIAL"/>
    <property type="match status" value="1"/>
</dbReference>
<dbReference type="GO" id="GO:0051603">
    <property type="term" value="P:proteolysis involved in protein catabolic process"/>
    <property type="evidence" value="ECO:0007669"/>
    <property type="project" value="TreeGrafter"/>
</dbReference>